<dbReference type="InterPro" id="IPR038765">
    <property type="entry name" value="Papain-like_cys_pep_sf"/>
</dbReference>
<dbReference type="SUPFAM" id="SSF54001">
    <property type="entry name" value="Cysteine proteinases"/>
    <property type="match status" value="1"/>
</dbReference>
<dbReference type="Pfam" id="PF02902">
    <property type="entry name" value="Peptidase_C48"/>
    <property type="match status" value="1"/>
</dbReference>
<keyword evidence="3" id="KW-0378">Hydrolase</keyword>
<dbReference type="GO" id="GO:0008233">
    <property type="term" value="F:peptidase activity"/>
    <property type="evidence" value="ECO:0007669"/>
    <property type="project" value="UniProtKB-KW"/>
</dbReference>
<evidence type="ECO:0000313" key="7">
    <source>
        <dbReference type="Proteomes" id="UP001604336"/>
    </source>
</evidence>
<accession>A0ABD1UN84</accession>
<evidence type="ECO:0000313" key="6">
    <source>
        <dbReference type="EMBL" id="KAL2526526.1"/>
    </source>
</evidence>
<evidence type="ECO:0000256" key="4">
    <source>
        <dbReference type="SAM" id="MobiDB-lite"/>
    </source>
</evidence>
<proteinExistence type="inferred from homology"/>
<gene>
    <name evidence="6" type="ORF">Adt_11580</name>
</gene>
<evidence type="ECO:0000256" key="2">
    <source>
        <dbReference type="ARBA" id="ARBA00022670"/>
    </source>
</evidence>
<comment type="similarity">
    <text evidence="1">Belongs to the peptidase C48 family.</text>
</comment>
<comment type="caution">
    <text evidence="6">The sequence shown here is derived from an EMBL/GenBank/DDBJ whole genome shotgun (WGS) entry which is preliminary data.</text>
</comment>
<dbReference type="InterPro" id="IPR003653">
    <property type="entry name" value="Peptidase_C48_C"/>
</dbReference>
<sequence>MADVQPFACIIPHLLARIDVWQLSVVNGVEQIDPLPINLVHNIPQQDNGTNCGVFVIKYAEHILNGNVQEMPNPLEATIERTHLAAMLFKYGMDKCNEGYDTNPDFVSRRERKARKVAKKKNAK</sequence>
<dbReference type="Gene3D" id="1.10.418.20">
    <property type="match status" value="1"/>
</dbReference>
<protein>
    <submittedName>
        <fullName evidence="6">Sentrin-specific protease 6-like</fullName>
    </submittedName>
</protein>
<feature type="compositionally biased region" description="Basic residues" evidence="4">
    <location>
        <begin position="110"/>
        <end position="124"/>
    </location>
</feature>
<dbReference type="GO" id="GO:0006508">
    <property type="term" value="P:proteolysis"/>
    <property type="evidence" value="ECO:0007669"/>
    <property type="project" value="UniProtKB-KW"/>
</dbReference>
<dbReference type="PANTHER" id="PTHR33022">
    <property type="entry name" value="DUF1985 DOMAIN-CONTAINING PROTEIN"/>
    <property type="match status" value="1"/>
</dbReference>
<evidence type="ECO:0000256" key="1">
    <source>
        <dbReference type="ARBA" id="ARBA00005234"/>
    </source>
</evidence>
<keyword evidence="7" id="KW-1185">Reference proteome</keyword>
<dbReference type="EMBL" id="JBFOLK010000003">
    <property type="protein sequence ID" value="KAL2526526.1"/>
    <property type="molecule type" value="Genomic_DNA"/>
</dbReference>
<evidence type="ECO:0000256" key="3">
    <source>
        <dbReference type="ARBA" id="ARBA00022801"/>
    </source>
</evidence>
<keyword evidence="2" id="KW-0645">Protease</keyword>
<dbReference type="Proteomes" id="UP001604336">
    <property type="component" value="Unassembled WGS sequence"/>
</dbReference>
<evidence type="ECO:0000259" key="5">
    <source>
        <dbReference type="Pfam" id="PF02902"/>
    </source>
</evidence>
<feature type="domain" description="Ubiquitin-like protease family profile" evidence="5">
    <location>
        <begin position="4"/>
        <end position="94"/>
    </location>
</feature>
<dbReference type="AlphaFoldDB" id="A0ABD1UN84"/>
<name>A0ABD1UN84_9LAMI</name>
<dbReference type="PANTHER" id="PTHR33022:SF13">
    <property type="entry name" value="UBIQUITIN-LIKE PROTEASE FAMILY PROFILE DOMAIN-CONTAINING PROTEIN"/>
    <property type="match status" value="1"/>
</dbReference>
<organism evidence="6 7">
    <name type="scientific">Abeliophyllum distichum</name>
    <dbReference type="NCBI Taxonomy" id="126358"/>
    <lineage>
        <taxon>Eukaryota</taxon>
        <taxon>Viridiplantae</taxon>
        <taxon>Streptophyta</taxon>
        <taxon>Embryophyta</taxon>
        <taxon>Tracheophyta</taxon>
        <taxon>Spermatophyta</taxon>
        <taxon>Magnoliopsida</taxon>
        <taxon>eudicotyledons</taxon>
        <taxon>Gunneridae</taxon>
        <taxon>Pentapetalae</taxon>
        <taxon>asterids</taxon>
        <taxon>lamiids</taxon>
        <taxon>Lamiales</taxon>
        <taxon>Oleaceae</taxon>
        <taxon>Forsythieae</taxon>
        <taxon>Abeliophyllum</taxon>
    </lineage>
</organism>
<feature type="region of interest" description="Disordered" evidence="4">
    <location>
        <begin position="102"/>
        <end position="124"/>
    </location>
</feature>
<reference evidence="7" key="1">
    <citation type="submission" date="2024-07" db="EMBL/GenBank/DDBJ databases">
        <title>Two chromosome-level genome assemblies of Korean endemic species Abeliophyllum distichum and Forsythia ovata (Oleaceae).</title>
        <authorList>
            <person name="Jang H."/>
        </authorList>
    </citation>
    <scope>NUCLEOTIDE SEQUENCE [LARGE SCALE GENOMIC DNA]</scope>
</reference>